<reference evidence="1 2" key="1">
    <citation type="submission" date="2020-03" db="EMBL/GenBank/DDBJ databases">
        <title>Draft Genome Sequence of Cudoniella acicularis.</title>
        <authorList>
            <person name="Buettner E."/>
            <person name="Kellner H."/>
        </authorList>
    </citation>
    <scope>NUCLEOTIDE SEQUENCE [LARGE SCALE GENOMIC DNA]</scope>
    <source>
        <strain evidence="1 2">DSM 108380</strain>
    </source>
</reference>
<gene>
    <name evidence="1" type="ORF">G7Y89_g14945</name>
</gene>
<proteinExistence type="predicted"/>
<dbReference type="Proteomes" id="UP000566819">
    <property type="component" value="Unassembled WGS sequence"/>
</dbReference>
<accession>A0A8H4VQ91</accession>
<dbReference type="AlphaFoldDB" id="A0A8H4VQ91"/>
<comment type="caution">
    <text evidence="1">The sequence shown here is derived from an EMBL/GenBank/DDBJ whole genome shotgun (WGS) entry which is preliminary data.</text>
</comment>
<sequence length="116" mass="13144">MPTTPRSGLRDQHPIALATLIRLPGLHCCSDAITLPVPDARPDNRYRIPHTAYHIPHTALNPRLDTSYRQHCDKVPAYGARHDVPARAHPIISRIPTIWDAIVQPKHPGFDIFWLK</sequence>
<organism evidence="1 2">
    <name type="scientific">Cudoniella acicularis</name>
    <dbReference type="NCBI Taxonomy" id="354080"/>
    <lineage>
        <taxon>Eukaryota</taxon>
        <taxon>Fungi</taxon>
        <taxon>Dikarya</taxon>
        <taxon>Ascomycota</taxon>
        <taxon>Pezizomycotina</taxon>
        <taxon>Leotiomycetes</taxon>
        <taxon>Helotiales</taxon>
        <taxon>Tricladiaceae</taxon>
        <taxon>Cudoniella</taxon>
    </lineage>
</organism>
<keyword evidence="2" id="KW-1185">Reference proteome</keyword>
<evidence type="ECO:0000313" key="2">
    <source>
        <dbReference type="Proteomes" id="UP000566819"/>
    </source>
</evidence>
<name>A0A8H4VQ91_9HELO</name>
<dbReference type="EMBL" id="JAAMPI010002124">
    <property type="protein sequence ID" value="KAF4618358.1"/>
    <property type="molecule type" value="Genomic_DNA"/>
</dbReference>
<protein>
    <submittedName>
        <fullName evidence="1">Uncharacterized protein</fullName>
    </submittedName>
</protein>
<evidence type="ECO:0000313" key="1">
    <source>
        <dbReference type="EMBL" id="KAF4618358.1"/>
    </source>
</evidence>